<dbReference type="AlphaFoldDB" id="A0A1K2AR68"/>
<evidence type="ECO:0000256" key="1">
    <source>
        <dbReference type="ARBA" id="ARBA00022448"/>
    </source>
</evidence>
<dbReference type="InterPro" id="IPR003593">
    <property type="entry name" value="AAA+_ATPase"/>
</dbReference>
<proteinExistence type="predicted"/>
<evidence type="ECO:0000313" key="5">
    <source>
        <dbReference type="EMBL" id="VXB82426.1"/>
    </source>
</evidence>
<organism evidence="5 6">
    <name type="scientific">Bacillus altitudinis</name>
    <dbReference type="NCBI Taxonomy" id="293387"/>
    <lineage>
        <taxon>Bacteria</taxon>
        <taxon>Bacillati</taxon>
        <taxon>Bacillota</taxon>
        <taxon>Bacilli</taxon>
        <taxon>Bacillales</taxon>
        <taxon>Bacillaceae</taxon>
        <taxon>Bacillus</taxon>
    </lineage>
</organism>
<dbReference type="SUPFAM" id="SSF52540">
    <property type="entry name" value="P-loop containing nucleoside triphosphate hydrolases"/>
    <property type="match status" value="1"/>
</dbReference>
<gene>
    <name evidence="5" type="ORF">BACI348_41649</name>
</gene>
<keyword evidence="1" id="KW-0813">Transport</keyword>
<evidence type="ECO:0000256" key="3">
    <source>
        <dbReference type="ARBA" id="ARBA00022840"/>
    </source>
</evidence>
<dbReference type="SMART" id="SM00382">
    <property type="entry name" value="AAA"/>
    <property type="match status" value="1"/>
</dbReference>
<dbReference type="GO" id="GO:0016887">
    <property type="term" value="F:ATP hydrolysis activity"/>
    <property type="evidence" value="ECO:0007669"/>
    <property type="project" value="InterPro"/>
</dbReference>
<keyword evidence="3" id="KW-0067">ATP-binding</keyword>
<dbReference type="Gene3D" id="3.40.50.300">
    <property type="entry name" value="P-loop containing nucleotide triphosphate hydrolases"/>
    <property type="match status" value="1"/>
</dbReference>
<dbReference type="Proteomes" id="UP000433089">
    <property type="component" value="Unassembled WGS sequence"/>
</dbReference>
<evidence type="ECO:0000256" key="2">
    <source>
        <dbReference type="ARBA" id="ARBA00022741"/>
    </source>
</evidence>
<evidence type="ECO:0000259" key="4">
    <source>
        <dbReference type="PROSITE" id="PS50893"/>
    </source>
</evidence>
<dbReference type="InterPro" id="IPR051782">
    <property type="entry name" value="ABC_Transporter_VariousFunc"/>
</dbReference>
<dbReference type="PANTHER" id="PTHR42939:SF1">
    <property type="entry name" value="ABC TRANSPORTER ATP-BINDING PROTEIN ALBC-RELATED"/>
    <property type="match status" value="1"/>
</dbReference>
<evidence type="ECO:0000313" key="6">
    <source>
        <dbReference type="Proteomes" id="UP000433089"/>
    </source>
</evidence>
<dbReference type="Pfam" id="PF00005">
    <property type="entry name" value="ABC_tran"/>
    <property type="match status" value="1"/>
</dbReference>
<dbReference type="PROSITE" id="PS50893">
    <property type="entry name" value="ABC_TRANSPORTER_2"/>
    <property type="match status" value="1"/>
</dbReference>
<dbReference type="InterPro" id="IPR027417">
    <property type="entry name" value="P-loop_NTPase"/>
</dbReference>
<dbReference type="InterPro" id="IPR003439">
    <property type="entry name" value="ABC_transporter-like_ATP-bd"/>
</dbReference>
<dbReference type="PANTHER" id="PTHR42939">
    <property type="entry name" value="ABC TRANSPORTER ATP-BINDING PROTEIN ALBC-RELATED"/>
    <property type="match status" value="1"/>
</dbReference>
<feature type="domain" description="ABC transporter" evidence="4">
    <location>
        <begin position="4"/>
        <end position="222"/>
    </location>
</feature>
<protein>
    <submittedName>
        <fullName evidence="5">ABC transporter</fullName>
    </submittedName>
</protein>
<sequence>MASLQVSQLSFRYETTEESSPLLDQVSFHLKEGDRACIIGKNGSGKSTLLKIIAGLLPSVSETVLLNEQHHPGSALYKGLVAYIPDKPLVYDALTGIEHMTLIQSLWKMNQSEKEVYKKTFLSLCDAFDLTHALKMPVKQYSLGMRYKLFFNCMAARSPELIILDEPFTSLDEASQMQSISLLKEEFSDQCVLFTSHQRYLYSELGNRFFELDHGQLNEIER</sequence>
<reference evidence="5 6" key="1">
    <citation type="submission" date="2019-10" db="EMBL/GenBank/DDBJ databases">
        <authorList>
            <person name="Karimi E."/>
        </authorList>
    </citation>
    <scope>NUCLEOTIDE SEQUENCE [LARGE SCALE GENOMIC DNA]</scope>
    <source>
        <strain evidence="5">Bacillus sp. 348</strain>
    </source>
</reference>
<accession>A0A6I5SGD6</accession>
<dbReference type="RefSeq" id="WP_024718783.1">
    <property type="nucleotide sequence ID" value="NZ_AP025264.1"/>
</dbReference>
<keyword evidence="2" id="KW-0547">Nucleotide-binding</keyword>
<dbReference type="EMBL" id="CABWLH010000009">
    <property type="protein sequence ID" value="VXB82426.1"/>
    <property type="molecule type" value="Genomic_DNA"/>
</dbReference>
<dbReference type="GO" id="GO:0005524">
    <property type="term" value="F:ATP binding"/>
    <property type="evidence" value="ECO:0007669"/>
    <property type="project" value="UniProtKB-KW"/>
</dbReference>
<name>A0A1K2AR68_BACAB</name>
<accession>A0A653TLV9</accession>
<accession>A0A1K2AR68</accession>